<feature type="compositionally biased region" description="Basic and acidic residues" evidence="1">
    <location>
        <begin position="1"/>
        <end position="26"/>
    </location>
</feature>
<proteinExistence type="predicted"/>
<reference evidence="2" key="1">
    <citation type="journal article" date="2022" name="bioRxiv">
        <title>Genomics of Preaxostyla Flagellates Illuminates Evolutionary Transitions and the Path Towards Mitochondrial Loss.</title>
        <authorList>
            <person name="Novak L.V.F."/>
            <person name="Treitli S.C."/>
            <person name="Pyrih J."/>
            <person name="Halakuc P."/>
            <person name="Pipaliya S.V."/>
            <person name="Vacek V."/>
            <person name="Brzon O."/>
            <person name="Soukal P."/>
            <person name="Eme L."/>
            <person name="Dacks J.B."/>
            <person name="Karnkowska A."/>
            <person name="Elias M."/>
            <person name="Hampl V."/>
        </authorList>
    </citation>
    <scope>NUCLEOTIDE SEQUENCE</scope>
    <source>
        <strain evidence="2">RCP-MX</strain>
    </source>
</reference>
<name>A0ABQ8U6Y2_9EUKA</name>
<gene>
    <name evidence="2" type="ORF">PAPYR_10015</name>
</gene>
<sequence length="119" mass="12775">MERLEALAGDDQKEGHHDTAEGREEALSGDAHWGAHPLRCPALAIHSPPLKPLPATLKCVSLRLGAGPWGNCPQLASLELIEDHHHHMEPLPSVSSLSTRAIRCVRWRSIAAGGAPGHI</sequence>
<comment type="caution">
    <text evidence="2">The sequence shown here is derived from an EMBL/GenBank/DDBJ whole genome shotgun (WGS) entry which is preliminary data.</text>
</comment>
<evidence type="ECO:0000313" key="3">
    <source>
        <dbReference type="Proteomes" id="UP001141327"/>
    </source>
</evidence>
<feature type="region of interest" description="Disordered" evidence="1">
    <location>
        <begin position="1"/>
        <end position="30"/>
    </location>
</feature>
<evidence type="ECO:0000313" key="2">
    <source>
        <dbReference type="EMBL" id="KAJ4455111.1"/>
    </source>
</evidence>
<organism evidence="2 3">
    <name type="scientific">Paratrimastix pyriformis</name>
    <dbReference type="NCBI Taxonomy" id="342808"/>
    <lineage>
        <taxon>Eukaryota</taxon>
        <taxon>Metamonada</taxon>
        <taxon>Preaxostyla</taxon>
        <taxon>Paratrimastigidae</taxon>
        <taxon>Paratrimastix</taxon>
    </lineage>
</organism>
<keyword evidence="3" id="KW-1185">Reference proteome</keyword>
<protein>
    <submittedName>
        <fullName evidence="2">Uncharacterized protein</fullName>
    </submittedName>
</protein>
<dbReference type="Proteomes" id="UP001141327">
    <property type="component" value="Unassembled WGS sequence"/>
</dbReference>
<evidence type="ECO:0000256" key="1">
    <source>
        <dbReference type="SAM" id="MobiDB-lite"/>
    </source>
</evidence>
<dbReference type="EMBL" id="JAPMOS010000119">
    <property type="protein sequence ID" value="KAJ4455111.1"/>
    <property type="molecule type" value="Genomic_DNA"/>
</dbReference>
<accession>A0ABQ8U6Y2</accession>